<accession>A0A3Q9GHH9</accession>
<evidence type="ECO:0000313" key="3">
    <source>
        <dbReference type="Proteomes" id="UP000275951"/>
    </source>
</evidence>
<evidence type="ECO:0008006" key="4">
    <source>
        <dbReference type="Google" id="ProtNLM"/>
    </source>
</evidence>
<sequence length="644" mass="69966">MSMRWLVRGVGVFLGVVIVCLAFLRAVQLENMLPMDSDDVGYINFQHSSLSVSQIDEGLARIGQETGVELLQLSGTVGTREVTITSRAANQPASAQPISFFRPGKTGVVYPAADQPSQSRSGIYAIKGSPEVVASVKAWLNDVGAIHTWEHFTVFQTYFFPLAYQGVFLILAVAVFLVVAAIFGWFTTRADSRIVRLSAGQTKTHIVKSDSVTLVSLVLIPAAVTILVGFVLTAIVVGRSAFQTIVPLAVIFVCTFIAVAVAVTFISYLTFPRLRDWVERRSLVAAFSWVGAAMCAVSIVFTLMSFPVVYRAYLVFDENQEAARQAAHLPDFYSMSFGGIVDGQRDYDPFIVPFAHLVAELEANEGVSLFDKRHVPPEKVGIVSASGYESIVIVTPHSLNELRAIPAGCHIGEITDSTQVRQARELAEHATLIEPKVLPQLHFFSCHNSGSTIAVTNQGIFSLAPKPLVIVVPNIKSAFSAEIITSMATRGAIVFHDPREVISRASSLGLNLTSDSTADSIAVYAQDQQLGYYVSLISMGILIFAAVFSMFVSAQLYAASRLRSLFPRYIAGTSVSRLVRLRTMMDMAFIGLGIVAASIIAFAMGLSVSVLFMIVCGMLLFTVDIALRYQVTRLALVRACQRKS</sequence>
<feature type="transmembrane region" description="Helical" evidence="1">
    <location>
        <begin position="283"/>
        <end position="310"/>
    </location>
</feature>
<feature type="transmembrane region" description="Helical" evidence="1">
    <location>
        <begin position="587"/>
        <end position="604"/>
    </location>
</feature>
<evidence type="ECO:0000313" key="2">
    <source>
        <dbReference type="EMBL" id="AZR06135.1"/>
    </source>
</evidence>
<keyword evidence="1" id="KW-1133">Transmembrane helix</keyword>
<feature type="transmembrane region" description="Helical" evidence="1">
    <location>
        <begin position="249"/>
        <end position="271"/>
    </location>
</feature>
<dbReference type="EMBL" id="CP033905">
    <property type="protein sequence ID" value="AZR06135.1"/>
    <property type="molecule type" value="Genomic_DNA"/>
</dbReference>
<feature type="transmembrane region" description="Helical" evidence="1">
    <location>
        <begin position="162"/>
        <end position="186"/>
    </location>
</feature>
<reference evidence="2 3" key="1">
    <citation type="submission" date="2018-11" db="EMBL/GenBank/DDBJ databases">
        <title>Multidrug-resistant genes are associated with an 42-kb island TGI1 carrying a complex class 1 integron in a Trueperella pyogenes.</title>
        <authorList>
            <person name="Dong W."/>
        </authorList>
    </citation>
    <scope>NUCLEOTIDE SEQUENCE [LARGE SCALE GENOMIC DNA]</scope>
    <source>
        <strain evidence="2 3">TP4</strain>
    </source>
</reference>
<dbReference type="AlphaFoldDB" id="A0A3Q9GHH9"/>
<name>A0A3Q9GHH9_9ACTO</name>
<evidence type="ECO:0000256" key="1">
    <source>
        <dbReference type="SAM" id="Phobius"/>
    </source>
</evidence>
<dbReference type="Proteomes" id="UP000275951">
    <property type="component" value="Chromosome"/>
</dbReference>
<keyword evidence="1" id="KW-0812">Transmembrane</keyword>
<keyword evidence="1" id="KW-0472">Membrane</keyword>
<feature type="transmembrane region" description="Helical" evidence="1">
    <location>
        <begin position="530"/>
        <end position="558"/>
    </location>
</feature>
<protein>
    <recommendedName>
        <fullName evidence="4">DUF1430 domain-containing protein</fullName>
    </recommendedName>
</protein>
<organism evidence="2 3">
    <name type="scientific">Trueperella pyogenes</name>
    <dbReference type="NCBI Taxonomy" id="1661"/>
    <lineage>
        <taxon>Bacteria</taxon>
        <taxon>Bacillati</taxon>
        <taxon>Actinomycetota</taxon>
        <taxon>Actinomycetes</taxon>
        <taxon>Actinomycetales</taxon>
        <taxon>Actinomycetaceae</taxon>
        <taxon>Trueperella</taxon>
    </lineage>
</organism>
<feature type="transmembrane region" description="Helical" evidence="1">
    <location>
        <begin position="212"/>
        <end position="237"/>
    </location>
</feature>
<gene>
    <name evidence="2" type="ORF">EBQ10_01715</name>
</gene>
<proteinExistence type="predicted"/>
<feature type="transmembrane region" description="Helical" evidence="1">
    <location>
        <begin position="610"/>
        <end position="629"/>
    </location>
</feature>